<reference evidence="2" key="1">
    <citation type="journal article" date="2019" name="Int. J. Syst. Evol. Microbiol.">
        <title>The Global Catalogue of Microorganisms (GCM) 10K type strain sequencing project: providing services to taxonomists for standard genome sequencing and annotation.</title>
        <authorList>
            <consortium name="The Broad Institute Genomics Platform"/>
            <consortium name="The Broad Institute Genome Sequencing Center for Infectious Disease"/>
            <person name="Wu L."/>
            <person name="Ma J."/>
        </authorList>
    </citation>
    <scope>NUCLEOTIDE SEQUENCE [LARGE SCALE GENOMIC DNA]</scope>
    <source>
        <strain evidence="2">KCTC 23984</strain>
    </source>
</reference>
<sequence>EVTRNIKAVLAKICEEGRELGENFPQIASAINNAFESHWKELFVPDPIFNGKKVAFRRHNNGLESSHRRIRKAIRERTGRSETNSEMEQFGHLLAILSNLWNPTYQKEILHDVKDLGYSLSQFIKDLPKLRKEYRKSRTGPEIPIADEKRMGILEDFIYVLESAKSSDELVDTLQAILGVEEDMG</sequence>
<gene>
    <name evidence="1" type="ORF">ACFS7Z_27305</name>
</gene>
<feature type="non-terminal residue" evidence="1">
    <location>
        <position position="1"/>
    </location>
</feature>
<organism evidence="1 2">
    <name type="scientific">Pontibacter toksunensis</name>
    <dbReference type="NCBI Taxonomy" id="1332631"/>
    <lineage>
        <taxon>Bacteria</taxon>
        <taxon>Pseudomonadati</taxon>
        <taxon>Bacteroidota</taxon>
        <taxon>Cytophagia</taxon>
        <taxon>Cytophagales</taxon>
        <taxon>Hymenobacteraceae</taxon>
        <taxon>Pontibacter</taxon>
    </lineage>
</organism>
<proteinExistence type="predicted"/>
<protein>
    <recommendedName>
        <fullName evidence="3">Mutator family transposase</fullName>
    </recommendedName>
</protein>
<evidence type="ECO:0000313" key="2">
    <source>
        <dbReference type="Proteomes" id="UP001597641"/>
    </source>
</evidence>
<comment type="caution">
    <text evidence="1">The sequence shown here is derived from an EMBL/GenBank/DDBJ whole genome shotgun (WGS) entry which is preliminary data.</text>
</comment>
<dbReference type="EMBL" id="JBHUOX010000117">
    <property type="protein sequence ID" value="MFD3004089.1"/>
    <property type="molecule type" value="Genomic_DNA"/>
</dbReference>
<name>A0ABW6C4M1_9BACT</name>
<accession>A0ABW6C4M1</accession>
<dbReference type="Proteomes" id="UP001597641">
    <property type="component" value="Unassembled WGS sequence"/>
</dbReference>
<keyword evidence="2" id="KW-1185">Reference proteome</keyword>
<evidence type="ECO:0000313" key="1">
    <source>
        <dbReference type="EMBL" id="MFD3004089.1"/>
    </source>
</evidence>
<evidence type="ECO:0008006" key="3">
    <source>
        <dbReference type="Google" id="ProtNLM"/>
    </source>
</evidence>
<feature type="non-terminal residue" evidence="1">
    <location>
        <position position="185"/>
    </location>
</feature>